<accession>A0A448X510</accession>
<evidence type="ECO:0000313" key="2">
    <source>
        <dbReference type="EMBL" id="VEL28281.1"/>
    </source>
</evidence>
<evidence type="ECO:0000313" key="3">
    <source>
        <dbReference type="Proteomes" id="UP000784294"/>
    </source>
</evidence>
<reference evidence="2" key="1">
    <citation type="submission" date="2018-11" db="EMBL/GenBank/DDBJ databases">
        <authorList>
            <consortium name="Pathogen Informatics"/>
        </authorList>
    </citation>
    <scope>NUCLEOTIDE SEQUENCE</scope>
</reference>
<sequence length="228" mass="25002">MTSVYACPSAALQPDRAASVRRQPSLRPRGRDARPGSGGPTDERQSVPRRVCTHAGADWEEVRISLACLGYTTTPEGGARPHSAGTRDRRPAALRPASLTACLGLQPIRCQSIRLSLADLAPIYRRRTAPIGRSAWARKDCQIKVPQPGAQTALGSSRDSLERGHRHQQCSDSGASGYREDPAESAHTVSSTKPRLRLWTRTNKGRSHWNKFLLLRMVTTPFCCIKLS</sequence>
<comment type="caution">
    <text evidence="2">The sequence shown here is derived from an EMBL/GenBank/DDBJ whole genome shotgun (WGS) entry which is preliminary data.</text>
</comment>
<feature type="region of interest" description="Disordered" evidence="1">
    <location>
        <begin position="1"/>
        <end position="50"/>
    </location>
</feature>
<name>A0A448X510_9PLAT</name>
<dbReference type="EMBL" id="CAAALY010093822">
    <property type="protein sequence ID" value="VEL28281.1"/>
    <property type="molecule type" value="Genomic_DNA"/>
</dbReference>
<evidence type="ECO:0000256" key="1">
    <source>
        <dbReference type="SAM" id="MobiDB-lite"/>
    </source>
</evidence>
<proteinExistence type="predicted"/>
<dbReference type="AlphaFoldDB" id="A0A448X510"/>
<feature type="compositionally biased region" description="Polar residues" evidence="1">
    <location>
        <begin position="149"/>
        <end position="158"/>
    </location>
</feature>
<feature type="region of interest" description="Disordered" evidence="1">
    <location>
        <begin position="148"/>
        <end position="193"/>
    </location>
</feature>
<organism evidence="2 3">
    <name type="scientific">Protopolystoma xenopodis</name>
    <dbReference type="NCBI Taxonomy" id="117903"/>
    <lineage>
        <taxon>Eukaryota</taxon>
        <taxon>Metazoa</taxon>
        <taxon>Spiralia</taxon>
        <taxon>Lophotrochozoa</taxon>
        <taxon>Platyhelminthes</taxon>
        <taxon>Monogenea</taxon>
        <taxon>Polyopisthocotylea</taxon>
        <taxon>Polystomatidea</taxon>
        <taxon>Polystomatidae</taxon>
        <taxon>Protopolystoma</taxon>
    </lineage>
</organism>
<dbReference type="Proteomes" id="UP000784294">
    <property type="component" value="Unassembled WGS sequence"/>
</dbReference>
<keyword evidence="3" id="KW-1185">Reference proteome</keyword>
<gene>
    <name evidence="2" type="ORF">PXEA_LOCUS21721</name>
</gene>
<protein>
    <submittedName>
        <fullName evidence="2">Uncharacterized protein</fullName>
    </submittedName>
</protein>